<dbReference type="InterPro" id="IPR027417">
    <property type="entry name" value="P-loop_NTPase"/>
</dbReference>
<dbReference type="InterPro" id="IPR025669">
    <property type="entry name" value="AAA_dom"/>
</dbReference>
<dbReference type="PANTHER" id="PTHR32309">
    <property type="entry name" value="TYROSINE-PROTEIN KINASE"/>
    <property type="match status" value="1"/>
</dbReference>
<dbReference type="GO" id="GO:0004713">
    <property type="term" value="F:protein tyrosine kinase activity"/>
    <property type="evidence" value="ECO:0007669"/>
    <property type="project" value="UniProtKB-KW"/>
</dbReference>
<evidence type="ECO:0000259" key="7">
    <source>
        <dbReference type="Pfam" id="PF13614"/>
    </source>
</evidence>
<accession>A0A562VHD2</accession>
<keyword evidence="3 8" id="KW-0418">Kinase</keyword>
<protein>
    <submittedName>
        <fullName evidence="8">Receptor protein-tyrosine kinase/non-specific protein-tyrosine kinase</fullName>
    </submittedName>
</protein>
<evidence type="ECO:0000256" key="5">
    <source>
        <dbReference type="ARBA" id="ARBA00023137"/>
    </source>
</evidence>
<dbReference type="NCBIfam" id="TIGR01007">
    <property type="entry name" value="eps_fam"/>
    <property type="match status" value="1"/>
</dbReference>
<feature type="region of interest" description="Disordered" evidence="6">
    <location>
        <begin position="1"/>
        <end position="41"/>
    </location>
</feature>
<dbReference type="CDD" id="cd05387">
    <property type="entry name" value="BY-kinase"/>
    <property type="match status" value="1"/>
</dbReference>
<evidence type="ECO:0000256" key="3">
    <source>
        <dbReference type="ARBA" id="ARBA00022777"/>
    </source>
</evidence>
<comment type="caution">
    <text evidence="8">The sequence shown here is derived from an EMBL/GenBank/DDBJ whole genome shotgun (WGS) entry which is preliminary data.</text>
</comment>
<feature type="compositionally biased region" description="Polar residues" evidence="6">
    <location>
        <begin position="22"/>
        <end position="37"/>
    </location>
</feature>
<keyword evidence="5 8" id="KW-0829">Tyrosine-protein kinase</keyword>
<organism evidence="8 9">
    <name type="scientific">Geobacter argillaceus</name>
    <dbReference type="NCBI Taxonomy" id="345631"/>
    <lineage>
        <taxon>Bacteria</taxon>
        <taxon>Pseudomonadati</taxon>
        <taxon>Thermodesulfobacteriota</taxon>
        <taxon>Desulfuromonadia</taxon>
        <taxon>Geobacterales</taxon>
        <taxon>Geobacteraceae</taxon>
        <taxon>Geobacter</taxon>
    </lineage>
</organism>
<evidence type="ECO:0000313" key="9">
    <source>
        <dbReference type="Proteomes" id="UP000319449"/>
    </source>
</evidence>
<evidence type="ECO:0000256" key="4">
    <source>
        <dbReference type="ARBA" id="ARBA00022840"/>
    </source>
</evidence>
<keyword evidence="2" id="KW-0547">Nucleotide-binding</keyword>
<dbReference type="GO" id="GO:0005524">
    <property type="term" value="F:ATP binding"/>
    <property type="evidence" value="ECO:0007669"/>
    <property type="project" value="UniProtKB-KW"/>
</dbReference>
<evidence type="ECO:0000256" key="2">
    <source>
        <dbReference type="ARBA" id="ARBA00022741"/>
    </source>
</evidence>
<dbReference type="OrthoDB" id="9812433at2"/>
<evidence type="ECO:0000256" key="1">
    <source>
        <dbReference type="ARBA" id="ARBA00022679"/>
    </source>
</evidence>
<keyword evidence="9" id="KW-1185">Reference proteome</keyword>
<evidence type="ECO:0000313" key="8">
    <source>
        <dbReference type="EMBL" id="TWJ17325.1"/>
    </source>
</evidence>
<sequence>MSRIERALEKASQMRGSGGVAPSNSQQQRQGAPSNIIETLPPPNLQIKLSNPLLVAGSDPSSPAAEEYRKLKSILVKLTKSDEFHNTIMVTSSVAGEGKTITSLNLALSLAQQFDHTVLLIDADLRRPSVHRYLGITAERGLADCLSGDAELGDVLINTGIGKLVVLPAGKDLRNPVELFTSQKMSDLLMEIKYRYPDRYIVIDTPPILPFAETRHLSHLVDGTIFVVKEDGASLQGIKEALESLGGSNVLGIVYNEARIDRMDDRYYYYRSYASSNKH</sequence>
<keyword evidence="8" id="KW-0675">Receptor</keyword>
<keyword evidence="1" id="KW-0808">Transferase</keyword>
<dbReference type="Pfam" id="PF13614">
    <property type="entry name" value="AAA_31"/>
    <property type="match status" value="1"/>
</dbReference>
<dbReference type="InterPro" id="IPR005702">
    <property type="entry name" value="Wzc-like_C"/>
</dbReference>
<reference evidence="8 9" key="1">
    <citation type="submission" date="2019-07" db="EMBL/GenBank/DDBJ databases">
        <title>Genomic Encyclopedia of Archaeal and Bacterial Type Strains, Phase II (KMG-II): from individual species to whole genera.</title>
        <authorList>
            <person name="Goeker M."/>
        </authorList>
    </citation>
    <scope>NUCLEOTIDE SEQUENCE [LARGE SCALE GENOMIC DNA]</scope>
    <source>
        <strain evidence="8 9">ATCC BAA-1139</strain>
    </source>
</reference>
<dbReference type="InterPro" id="IPR050445">
    <property type="entry name" value="Bact_polysacc_biosynth/exp"/>
</dbReference>
<gene>
    <name evidence="8" type="ORF">JN12_03101</name>
</gene>
<dbReference type="NCBIfam" id="TIGR03018">
    <property type="entry name" value="pepcterm_TyrKin"/>
    <property type="match status" value="1"/>
</dbReference>
<dbReference type="Gene3D" id="3.40.50.300">
    <property type="entry name" value="P-loop containing nucleotide triphosphate hydrolases"/>
    <property type="match status" value="1"/>
</dbReference>
<dbReference type="RefSeq" id="WP_145024391.1">
    <property type="nucleotide sequence ID" value="NZ_VLLN01000022.1"/>
</dbReference>
<dbReference type="SUPFAM" id="SSF52540">
    <property type="entry name" value="P-loop containing nucleoside triphosphate hydrolases"/>
    <property type="match status" value="1"/>
</dbReference>
<dbReference type="PANTHER" id="PTHR32309:SF31">
    <property type="entry name" value="CAPSULAR EXOPOLYSACCHARIDE FAMILY"/>
    <property type="match status" value="1"/>
</dbReference>
<name>A0A562VHD2_9BACT</name>
<keyword evidence="4" id="KW-0067">ATP-binding</keyword>
<dbReference type="EMBL" id="VLLN01000022">
    <property type="protein sequence ID" value="TWJ17325.1"/>
    <property type="molecule type" value="Genomic_DNA"/>
</dbReference>
<dbReference type="AlphaFoldDB" id="A0A562VHD2"/>
<feature type="domain" description="AAA" evidence="7">
    <location>
        <begin position="87"/>
        <end position="243"/>
    </location>
</feature>
<proteinExistence type="predicted"/>
<evidence type="ECO:0000256" key="6">
    <source>
        <dbReference type="SAM" id="MobiDB-lite"/>
    </source>
</evidence>
<dbReference type="Proteomes" id="UP000319449">
    <property type="component" value="Unassembled WGS sequence"/>
</dbReference>